<keyword evidence="2" id="KW-1185">Reference proteome</keyword>
<dbReference type="EMBL" id="CP063849">
    <property type="protein sequence ID" value="QOY89339.1"/>
    <property type="molecule type" value="Genomic_DNA"/>
</dbReference>
<dbReference type="Gene3D" id="3.90.230.10">
    <property type="entry name" value="Creatinase/methionine aminopeptidase superfamily"/>
    <property type="match status" value="1"/>
</dbReference>
<evidence type="ECO:0000313" key="2">
    <source>
        <dbReference type="Proteomes" id="UP000593892"/>
    </source>
</evidence>
<dbReference type="SUPFAM" id="SSF55920">
    <property type="entry name" value="Creatinase/aminopeptidase"/>
    <property type="match status" value="1"/>
</dbReference>
<proteinExistence type="predicted"/>
<dbReference type="RefSeq" id="WP_194451001.1">
    <property type="nucleotide sequence ID" value="NZ_CP063849.1"/>
</dbReference>
<name>A0A7S7NU84_PALFE</name>
<dbReference type="Proteomes" id="UP000593892">
    <property type="component" value="Chromosome"/>
</dbReference>
<accession>A0A7S7NU84</accession>
<dbReference type="KEGG" id="pfer:IRI77_05115"/>
<gene>
    <name evidence="1" type="ORF">IRI77_05115</name>
</gene>
<dbReference type="AlphaFoldDB" id="A0A7S7NU84"/>
<dbReference type="InterPro" id="IPR036005">
    <property type="entry name" value="Creatinase/aminopeptidase-like"/>
</dbReference>
<reference evidence="1 2" key="1">
    <citation type="submission" date="2020-10" db="EMBL/GenBank/DDBJ databases">
        <title>Complete genome sequence of Paludibaculum fermentans P105T, a facultatively anaerobic acidobacterium capable of dissimilatory Fe(III) reduction.</title>
        <authorList>
            <person name="Dedysh S.N."/>
            <person name="Beletsky A.V."/>
            <person name="Kulichevskaya I.S."/>
            <person name="Mardanov A.V."/>
            <person name="Ravin N.V."/>
        </authorList>
    </citation>
    <scope>NUCLEOTIDE SEQUENCE [LARGE SCALE GENOMIC DNA]</scope>
    <source>
        <strain evidence="1 2">P105</strain>
    </source>
</reference>
<sequence length="454" mass="50084">MARARLIEVAWPEFGLTAETPDWRAPLEVYRRRLSQLEEAMVREGLTHLAVYGDREHFANLAWLTGFDPRFEEALCFVRPGAKPLLLAGNECLGYLPASPPVAAGDIEVRRHTPFSLPDQPSQPGNLLDGLDLDAHCKVGVAGWKSYSQPSSIDAPSYLVDELRFAAGYENVTNAAHLFIDNTSGLRTTVDPHEVAFFEWTNGLASEGMRRVIHTIRQGALDYDLLEQARFNGVPLSAHMTLKCGANRVSLASARGERVTVGGRFSCGIAYWGANVCRCGWVAASERDLPPDAEGYLDHFAIPYFEAMAAWFDVLRIGATGGALHQAVHTRLDQDTFRVFLNAGHLIHLDEWLCSPVWAGSTIPLRSGMVMQSDVIPSNPKYYSSRMEDGYLMADAALQAQLEPALLDRCRARRDFMRTKLGLPVHDDVLPLSNLCGIVPPYLLAPHQVLSCAG</sequence>
<organism evidence="1 2">
    <name type="scientific">Paludibaculum fermentans</name>
    <dbReference type="NCBI Taxonomy" id="1473598"/>
    <lineage>
        <taxon>Bacteria</taxon>
        <taxon>Pseudomonadati</taxon>
        <taxon>Acidobacteriota</taxon>
        <taxon>Terriglobia</taxon>
        <taxon>Bryobacterales</taxon>
        <taxon>Bryobacteraceae</taxon>
        <taxon>Paludibaculum</taxon>
    </lineage>
</organism>
<protein>
    <submittedName>
        <fullName evidence="1">M24 family metallopeptidase</fullName>
    </submittedName>
</protein>
<evidence type="ECO:0000313" key="1">
    <source>
        <dbReference type="EMBL" id="QOY89339.1"/>
    </source>
</evidence>